<sequence length="303" mass="33848">MLMDNKETFDRLRSINMKLNLKMCSFGAEEGPFLGHLITKQGIKANPLKVKAITNLKPPRTLKEVLTIKPIKKILARPEKSGQIAKLVIELGEHDIKFKGCNSVTRKILAYFLAKTPSTEYKDTETKKPEEANKVLNLKSTWKLYIEGASSSDGSGASLMLVSHEGKEYTYALRLPAGGKPGPTQAKNIIREIHDGSCGINAEPRSIIVKVTKQGYYRPSMYRDAAEAIQDRTRCQTYSTAARMPNNDVTTVNNAWSFSHWGINIVRLLPTAPRSLKFLVIAIKHFTKWVEAKPLTKANGRHA</sequence>
<evidence type="ECO:0008006" key="3">
    <source>
        <dbReference type="Google" id="ProtNLM"/>
    </source>
</evidence>
<dbReference type="Proteomes" id="UP001151760">
    <property type="component" value="Unassembled WGS sequence"/>
</dbReference>
<evidence type="ECO:0000313" key="2">
    <source>
        <dbReference type="Proteomes" id="UP001151760"/>
    </source>
</evidence>
<name>A0ABQ5AG56_9ASTR</name>
<dbReference type="PANTHER" id="PTHR48475:SF1">
    <property type="entry name" value="RNASE H TYPE-1 DOMAIN-CONTAINING PROTEIN"/>
    <property type="match status" value="1"/>
</dbReference>
<dbReference type="Gene3D" id="3.30.70.270">
    <property type="match status" value="1"/>
</dbReference>
<comment type="caution">
    <text evidence="1">The sequence shown here is derived from an EMBL/GenBank/DDBJ whole genome shotgun (WGS) entry which is preliminary data.</text>
</comment>
<gene>
    <name evidence="1" type="ORF">Tco_0822824</name>
</gene>
<dbReference type="EMBL" id="BQNB010012287">
    <property type="protein sequence ID" value="GJT01655.1"/>
    <property type="molecule type" value="Genomic_DNA"/>
</dbReference>
<dbReference type="SUPFAM" id="SSF56672">
    <property type="entry name" value="DNA/RNA polymerases"/>
    <property type="match status" value="1"/>
</dbReference>
<dbReference type="InterPro" id="IPR043502">
    <property type="entry name" value="DNA/RNA_pol_sf"/>
</dbReference>
<dbReference type="InterPro" id="IPR043128">
    <property type="entry name" value="Rev_trsase/Diguanyl_cyclase"/>
</dbReference>
<evidence type="ECO:0000313" key="1">
    <source>
        <dbReference type="EMBL" id="GJT01655.1"/>
    </source>
</evidence>
<organism evidence="1 2">
    <name type="scientific">Tanacetum coccineum</name>
    <dbReference type="NCBI Taxonomy" id="301880"/>
    <lineage>
        <taxon>Eukaryota</taxon>
        <taxon>Viridiplantae</taxon>
        <taxon>Streptophyta</taxon>
        <taxon>Embryophyta</taxon>
        <taxon>Tracheophyta</taxon>
        <taxon>Spermatophyta</taxon>
        <taxon>Magnoliopsida</taxon>
        <taxon>eudicotyledons</taxon>
        <taxon>Gunneridae</taxon>
        <taxon>Pentapetalae</taxon>
        <taxon>asterids</taxon>
        <taxon>campanulids</taxon>
        <taxon>Asterales</taxon>
        <taxon>Asteraceae</taxon>
        <taxon>Asteroideae</taxon>
        <taxon>Anthemideae</taxon>
        <taxon>Anthemidinae</taxon>
        <taxon>Tanacetum</taxon>
    </lineage>
</organism>
<keyword evidence="2" id="KW-1185">Reference proteome</keyword>
<protein>
    <recommendedName>
        <fullName evidence="3">Reverse transcriptase domain-containing protein</fullName>
    </recommendedName>
</protein>
<reference evidence="1" key="2">
    <citation type="submission" date="2022-01" db="EMBL/GenBank/DDBJ databases">
        <authorList>
            <person name="Yamashiro T."/>
            <person name="Shiraishi A."/>
            <person name="Satake H."/>
            <person name="Nakayama K."/>
        </authorList>
    </citation>
    <scope>NUCLEOTIDE SEQUENCE</scope>
</reference>
<reference evidence="1" key="1">
    <citation type="journal article" date="2022" name="Int. J. Mol. Sci.">
        <title>Draft Genome of Tanacetum Coccineum: Genomic Comparison of Closely Related Tanacetum-Family Plants.</title>
        <authorList>
            <person name="Yamashiro T."/>
            <person name="Shiraishi A."/>
            <person name="Nakayama K."/>
            <person name="Satake H."/>
        </authorList>
    </citation>
    <scope>NUCLEOTIDE SEQUENCE</scope>
</reference>
<accession>A0ABQ5AG56</accession>
<dbReference type="PANTHER" id="PTHR48475">
    <property type="entry name" value="RIBONUCLEASE H"/>
    <property type="match status" value="1"/>
</dbReference>
<proteinExistence type="predicted"/>